<evidence type="ECO:0000313" key="2">
    <source>
        <dbReference type="EMBL" id="KAF6114501.1"/>
    </source>
</evidence>
<name>A0A834EF30_9CHIR</name>
<dbReference type="Proteomes" id="UP000664940">
    <property type="component" value="Unassembled WGS sequence"/>
</dbReference>
<gene>
    <name evidence="2" type="ORF">HJG60_010491</name>
</gene>
<comment type="caution">
    <text evidence="2">The sequence shown here is derived from an EMBL/GenBank/DDBJ whole genome shotgun (WGS) entry which is preliminary data.</text>
</comment>
<keyword evidence="1" id="KW-0472">Membrane</keyword>
<keyword evidence="1" id="KW-1133">Transmembrane helix</keyword>
<organism evidence="2 3">
    <name type="scientific">Phyllostomus discolor</name>
    <name type="common">pale spear-nosed bat</name>
    <dbReference type="NCBI Taxonomy" id="89673"/>
    <lineage>
        <taxon>Eukaryota</taxon>
        <taxon>Metazoa</taxon>
        <taxon>Chordata</taxon>
        <taxon>Craniata</taxon>
        <taxon>Vertebrata</taxon>
        <taxon>Euteleostomi</taxon>
        <taxon>Mammalia</taxon>
        <taxon>Eutheria</taxon>
        <taxon>Laurasiatheria</taxon>
        <taxon>Chiroptera</taxon>
        <taxon>Yangochiroptera</taxon>
        <taxon>Phyllostomidae</taxon>
        <taxon>Phyllostominae</taxon>
        <taxon>Phyllostomus</taxon>
    </lineage>
</organism>
<feature type="transmembrane region" description="Helical" evidence="1">
    <location>
        <begin position="84"/>
        <end position="102"/>
    </location>
</feature>
<dbReference type="AlphaFoldDB" id="A0A834EF30"/>
<sequence>MSLGPLYVLSGEVSVCPLWGSVLSGEVSVHFLIGLFVFLEWSHVNSSCILEIKPLSEASSANILSHTIGSLFILLMFSLAMQKLFILMKSHLFILFFMPLVLRDISVKILQHGISEIFLPMFSSRTFMVLQIINKWCYKLTPKTWCYKSFIHLEFIFVYGVSSWSSFIFSHVAVQISQHHLSHL</sequence>
<accession>A0A834EF30</accession>
<feature type="transmembrane region" description="Helical" evidence="1">
    <location>
        <begin position="153"/>
        <end position="174"/>
    </location>
</feature>
<keyword evidence="1" id="KW-0812">Transmembrane</keyword>
<feature type="transmembrane region" description="Helical" evidence="1">
    <location>
        <begin position="60"/>
        <end position="78"/>
    </location>
</feature>
<feature type="transmembrane region" description="Helical" evidence="1">
    <location>
        <begin position="20"/>
        <end position="39"/>
    </location>
</feature>
<reference evidence="2 3" key="1">
    <citation type="journal article" date="2020" name="Nature">
        <title>Six reference-quality genomes reveal evolution of bat adaptations.</title>
        <authorList>
            <person name="Jebb D."/>
            <person name="Huang Z."/>
            <person name="Pippel M."/>
            <person name="Hughes G.M."/>
            <person name="Lavrichenko K."/>
            <person name="Devanna P."/>
            <person name="Winkler S."/>
            <person name="Jermiin L.S."/>
            <person name="Skirmuntt E.C."/>
            <person name="Katzourakis A."/>
            <person name="Burkitt-Gray L."/>
            <person name="Ray D.A."/>
            <person name="Sullivan K.A.M."/>
            <person name="Roscito J.G."/>
            <person name="Kirilenko B.M."/>
            <person name="Davalos L.M."/>
            <person name="Corthals A.P."/>
            <person name="Power M.L."/>
            <person name="Jones G."/>
            <person name="Ransome R.D."/>
            <person name="Dechmann D.K.N."/>
            <person name="Locatelli A.G."/>
            <person name="Puechmaille S.J."/>
            <person name="Fedrigo O."/>
            <person name="Jarvis E.D."/>
            <person name="Hiller M."/>
            <person name="Vernes S.C."/>
            <person name="Myers E.W."/>
            <person name="Teeling E.C."/>
        </authorList>
    </citation>
    <scope>NUCLEOTIDE SEQUENCE [LARGE SCALE GENOMIC DNA]</scope>
    <source>
        <strain evidence="2">Bat1K_MPI-CBG_1</strain>
    </source>
</reference>
<evidence type="ECO:0000313" key="3">
    <source>
        <dbReference type="Proteomes" id="UP000664940"/>
    </source>
</evidence>
<evidence type="ECO:0000256" key="1">
    <source>
        <dbReference type="SAM" id="Phobius"/>
    </source>
</evidence>
<protein>
    <submittedName>
        <fullName evidence="2">Uncharacterized protein</fullName>
    </submittedName>
</protein>
<proteinExistence type="predicted"/>
<dbReference type="EMBL" id="JABVXQ010000004">
    <property type="protein sequence ID" value="KAF6114501.1"/>
    <property type="molecule type" value="Genomic_DNA"/>
</dbReference>